<protein>
    <recommendedName>
        <fullName evidence="4">DUF826 domain-containing protein</fullName>
    </recommendedName>
</protein>
<dbReference type="KEGG" id="ecq:ECED1_1122"/>
<reference evidence="3" key="1">
    <citation type="journal article" date="2009" name="PLoS Genet.">
        <title>Organised genome dynamics in the Escherichia coli species results in highly diverse adaptive paths.</title>
        <authorList>
            <person name="Touchon M."/>
            <person name="Hoede C."/>
            <person name="Tenaillon O."/>
            <person name="Barbe V."/>
            <person name="Baeriswyl S."/>
            <person name="Bidet P."/>
            <person name="Bingen E."/>
            <person name="Bonacorsi S."/>
            <person name="Bouchier C."/>
            <person name="Bouvet O."/>
            <person name="Calteau A."/>
            <person name="Chiapello H."/>
            <person name="Clermont O."/>
            <person name="Cruveiller S."/>
            <person name="Danchin A."/>
            <person name="Diard M."/>
            <person name="Dossat C."/>
            <person name="Karoui M.E."/>
            <person name="Frapy E."/>
            <person name="Garry L."/>
            <person name="Ghigo J.M."/>
            <person name="Gilles A.M."/>
            <person name="Johnson J."/>
            <person name="Le Bouguenec C."/>
            <person name="Lescat M."/>
            <person name="Mangenot S."/>
            <person name="Martinez-Jehanne V."/>
            <person name="Matic I."/>
            <person name="Nassif X."/>
            <person name="Oztas S."/>
            <person name="Petit M.A."/>
            <person name="Pichon C."/>
            <person name="Rouy Z."/>
            <person name="Ruf C.S."/>
            <person name="Schneider D."/>
            <person name="Tourret J."/>
            <person name="Vacherie B."/>
            <person name="Vallenet D."/>
            <person name="Medigue C."/>
            <person name="Rocha E.P.C."/>
            <person name="Denamur E."/>
        </authorList>
    </citation>
    <scope>NUCLEOTIDE SEQUENCE [LARGE SCALE GENOMIC DNA]</scope>
    <source>
        <strain evidence="3">ED1a</strain>
    </source>
</reference>
<feature type="region of interest" description="Disordered" evidence="1">
    <location>
        <begin position="108"/>
        <end position="154"/>
    </location>
</feature>
<feature type="region of interest" description="Disordered" evidence="1">
    <location>
        <begin position="17"/>
        <end position="43"/>
    </location>
</feature>
<name>B7MPX7_ECO81</name>
<feature type="compositionally biased region" description="Polar residues" evidence="1">
    <location>
        <begin position="141"/>
        <end position="154"/>
    </location>
</feature>
<dbReference type="Pfam" id="PF05696">
    <property type="entry name" value="DUF826"/>
    <property type="match status" value="1"/>
</dbReference>
<dbReference type="InterPro" id="IPR008544">
    <property type="entry name" value="DUF826"/>
</dbReference>
<evidence type="ECO:0008006" key="4">
    <source>
        <dbReference type="Google" id="ProtNLM"/>
    </source>
</evidence>
<evidence type="ECO:0000256" key="1">
    <source>
        <dbReference type="SAM" id="MobiDB-lite"/>
    </source>
</evidence>
<accession>B7MPX7</accession>
<proteinExistence type="predicted"/>
<sequence>MCCIFFQVDTGQYATSGADRLTKGPLRKSAPLSQPEQKQKPHSFRNNLLNNPFQRENLMTDIKQLVTAEAVKEVIRSEEVRSVLKQKLRQNLEERLDAEVDSILDELLGAQPEPSPELLPEPQAEDVTTENGDIQPESPVTDMTDTQPEPGTML</sequence>
<dbReference type="Proteomes" id="UP000000748">
    <property type="component" value="Chromosome"/>
</dbReference>
<dbReference type="AlphaFoldDB" id="B7MPX7"/>
<dbReference type="HOGENOM" id="CLU_1765129_0_0_6"/>
<evidence type="ECO:0000313" key="2">
    <source>
        <dbReference type="EMBL" id="CAR07323.1"/>
    </source>
</evidence>
<dbReference type="EMBL" id="CU928162">
    <property type="protein sequence ID" value="CAR07323.1"/>
    <property type="molecule type" value="Genomic_DNA"/>
</dbReference>
<evidence type="ECO:0000313" key="3">
    <source>
        <dbReference type="Proteomes" id="UP000000748"/>
    </source>
</evidence>
<organism evidence="2 3">
    <name type="scientific">Escherichia coli O81 (strain ED1a)</name>
    <dbReference type="NCBI Taxonomy" id="585397"/>
    <lineage>
        <taxon>Bacteria</taxon>
        <taxon>Pseudomonadati</taxon>
        <taxon>Pseudomonadota</taxon>
        <taxon>Gammaproteobacteria</taxon>
        <taxon>Enterobacterales</taxon>
        <taxon>Enterobacteriaceae</taxon>
        <taxon>Escherichia</taxon>
    </lineage>
</organism>
<gene>
    <name evidence="2" type="ordered locus">ECED1_1122</name>
</gene>